<keyword evidence="7" id="KW-0449">Lipoprotein</keyword>
<evidence type="ECO:0000256" key="1">
    <source>
        <dbReference type="ARBA" id="ARBA00002523"/>
    </source>
</evidence>
<dbReference type="SUPFAM" id="SSF118251">
    <property type="entry name" value="Variant surface glycoprotein MITAT 1.2, VSG 221, C-terminal domain"/>
    <property type="match status" value="1"/>
</dbReference>
<feature type="region of interest" description="Disordered" evidence="8">
    <location>
        <begin position="410"/>
        <end position="435"/>
    </location>
</feature>
<dbReference type="VEuPathDB" id="TriTrypDB:Tb1125.Tb09.v4.0124"/>
<sequence>MIARAVSAIALLTTTLQAQQANDPVAQGVDNMCKEQTYLLHLSSHLSNLLTTVQQDQAALKSQIEKWELAAAAEADTKKRCLLQALALDSKANFDETATTLAKYRTAATEAEKHVQRQIGRLQATAELSKFKLEAAANGHTQTAGSTLNVKLSAANSNTKICTELPEINSIAAQTATPQWGKLHTLKLSSNSTILNAIHRPLLGIKAFQSCNAVGPGNLEAAMGSCAIIGSLSSAAVTLTNEPRANTQPTDVKVFKTADKNACNNDRTTAKPANEQEELALAVCETFSTPKPAAIKPTSISGAQLKQSTIVLNAVRNCDPDYSDLDIEDNPQNKKKLEDYVEQAYGKDIQAFSEGYVNKLNREQTPLRIGKQTTSKPRSSVNSAADRAATLSHLEGQKIKRELEAAKKAAPHPAVVDPAKEAKCQGKPQGECKEEDGCEFKEGKCQVKEGVKVDGGDSKTGTTNTTGSNSFVINKAPLWLAFLILA</sequence>
<evidence type="ECO:0000256" key="5">
    <source>
        <dbReference type="ARBA" id="ARBA00023136"/>
    </source>
</evidence>
<dbReference type="VEuPathDB" id="TriTrypDB:Tb927.11.19380"/>
<feature type="chain" id="PRO_5004057861" evidence="9">
    <location>
        <begin position="19"/>
        <end position="486"/>
    </location>
</feature>
<proteinExistence type="predicted"/>
<name>M4T0C4_9TRYP</name>
<keyword evidence="4" id="KW-0336">GPI-anchor</keyword>
<organism evidence="10">
    <name type="scientific">Trypanosoma brucei</name>
    <dbReference type="NCBI Taxonomy" id="5691"/>
    <lineage>
        <taxon>Eukaryota</taxon>
        <taxon>Discoba</taxon>
        <taxon>Euglenozoa</taxon>
        <taxon>Kinetoplastea</taxon>
        <taxon>Metakinetoplastina</taxon>
        <taxon>Trypanosomatida</taxon>
        <taxon>Trypanosomatidae</taxon>
        <taxon>Trypanosoma</taxon>
    </lineage>
</organism>
<keyword evidence="9" id="KW-0732">Signal</keyword>
<keyword evidence="5" id="KW-0472">Membrane</keyword>
<keyword evidence="3" id="KW-1003">Cell membrane</keyword>
<comment type="function">
    <text evidence="1">VSG forms a coat on the surface of the parasite. The trypanosome evades the immune response of the host by expressing a series of antigenically distinct VSGs from an estimated 1000 VSG genes.</text>
</comment>
<dbReference type="AlphaFoldDB" id="M4T0C4"/>
<protein>
    <submittedName>
        <fullName evidence="10">Variant surface glycoprotein 573</fullName>
    </submittedName>
</protein>
<comment type="subcellular location">
    <subcellularLocation>
        <location evidence="2">Cell membrane</location>
        <topology evidence="2">Lipid-anchor</topology>
        <topology evidence="2">GPI-anchor</topology>
    </subcellularLocation>
</comment>
<dbReference type="VEuPathDB" id="TriTrypDB:Tb427_000461300"/>
<dbReference type="GO" id="GO:0098552">
    <property type="term" value="C:side of membrane"/>
    <property type="evidence" value="ECO:0007669"/>
    <property type="project" value="UniProtKB-KW"/>
</dbReference>
<evidence type="ECO:0000256" key="9">
    <source>
        <dbReference type="SAM" id="SignalP"/>
    </source>
</evidence>
<dbReference type="GO" id="GO:0005886">
    <property type="term" value="C:plasma membrane"/>
    <property type="evidence" value="ECO:0007669"/>
    <property type="project" value="UniProtKB-SubCell"/>
</dbReference>
<evidence type="ECO:0000256" key="4">
    <source>
        <dbReference type="ARBA" id="ARBA00022622"/>
    </source>
</evidence>
<keyword evidence="6" id="KW-0325">Glycoprotein</keyword>
<evidence type="ECO:0000256" key="2">
    <source>
        <dbReference type="ARBA" id="ARBA00004609"/>
    </source>
</evidence>
<evidence type="ECO:0000256" key="8">
    <source>
        <dbReference type="SAM" id="MobiDB-lite"/>
    </source>
</evidence>
<reference evidence="10" key="2">
    <citation type="journal article" date="2014" name="Mol. Biochem. Parasitol.">
        <title>Capturing the variant surface glycoprotein repertoire (the VSGnome) of Trypanosoma brucei Lister 427.</title>
        <authorList>
            <person name="Cross G.A."/>
            <person name="Kim H.S."/>
            <person name="Wickstead B."/>
        </authorList>
    </citation>
    <scope>NUCLEOTIDE SEQUENCE</scope>
    <source>
        <strain evidence="10">Lister 427</strain>
    </source>
</reference>
<reference evidence="10" key="1">
    <citation type="submission" date="2013-02" db="EMBL/GenBank/DDBJ databases">
        <authorList>
            <person name="Cross G.A.M."/>
            <person name="Kim H.-S."/>
            <person name="Wickstead B."/>
        </authorList>
    </citation>
    <scope>NUCLEOTIDE SEQUENCE</scope>
    <source>
        <strain evidence="10">Lister 427</strain>
    </source>
</reference>
<accession>M4T0C4</accession>
<evidence type="ECO:0000256" key="7">
    <source>
        <dbReference type="ARBA" id="ARBA00023288"/>
    </source>
</evidence>
<evidence type="ECO:0000256" key="3">
    <source>
        <dbReference type="ARBA" id="ARBA00022475"/>
    </source>
</evidence>
<feature type="signal peptide" evidence="9">
    <location>
        <begin position="1"/>
        <end position="18"/>
    </location>
</feature>
<dbReference type="SUPFAM" id="SSF58087">
    <property type="entry name" value="Variant surface glycoprotein (N-terminal domain)"/>
    <property type="match status" value="1"/>
</dbReference>
<dbReference type="InterPro" id="IPR027446">
    <property type="entry name" value="VSG_C_dom_sf"/>
</dbReference>
<dbReference type="EMBL" id="KC613700">
    <property type="protein sequence ID" value="AGH61131.1"/>
    <property type="molecule type" value="Genomic_DNA"/>
</dbReference>
<evidence type="ECO:0000256" key="6">
    <source>
        <dbReference type="ARBA" id="ARBA00023180"/>
    </source>
</evidence>
<evidence type="ECO:0000313" key="10">
    <source>
        <dbReference type="EMBL" id="AGH61131.1"/>
    </source>
</evidence>